<name>A0A7R9DXC4_TIMPO</name>
<feature type="compositionally biased region" description="Basic and acidic residues" evidence="1">
    <location>
        <begin position="71"/>
        <end position="81"/>
    </location>
</feature>
<reference evidence="2" key="1">
    <citation type="submission" date="2020-11" db="EMBL/GenBank/DDBJ databases">
        <authorList>
            <person name="Tran Van P."/>
        </authorList>
    </citation>
    <scope>NUCLEOTIDE SEQUENCE</scope>
</reference>
<dbReference type="EMBL" id="OD048827">
    <property type="protein sequence ID" value="CAD7421361.1"/>
    <property type="molecule type" value="Genomic_DNA"/>
</dbReference>
<proteinExistence type="predicted"/>
<dbReference type="AlphaFoldDB" id="A0A7R9DXC4"/>
<organism evidence="2">
    <name type="scientific">Timema poppense</name>
    <name type="common">Walking stick</name>
    <dbReference type="NCBI Taxonomy" id="170557"/>
    <lineage>
        <taxon>Eukaryota</taxon>
        <taxon>Metazoa</taxon>
        <taxon>Ecdysozoa</taxon>
        <taxon>Arthropoda</taxon>
        <taxon>Hexapoda</taxon>
        <taxon>Insecta</taxon>
        <taxon>Pterygota</taxon>
        <taxon>Neoptera</taxon>
        <taxon>Polyneoptera</taxon>
        <taxon>Phasmatodea</taxon>
        <taxon>Timematodea</taxon>
        <taxon>Timematoidea</taxon>
        <taxon>Timematidae</taxon>
        <taxon>Timema</taxon>
    </lineage>
</organism>
<accession>A0A7R9DXC4</accession>
<evidence type="ECO:0000313" key="2">
    <source>
        <dbReference type="EMBL" id="CAD7421361.1"/>
    </source>
</evidence>
<gene>
    <name evidence="2" type="ORF">TPSB3V08_LOCUS14776</name>
</gene>
<sequence>MPVSSISRATPRSNWSPKSSIALNLEVSLWRCSTVSSIQRYRNTVRHHLDRWKTERSIGGSRRYNYSSKDWSPRSRTESIRSKGGSRWYKYSKQQGLEYKQGLEYSVQDREHTVRLKS</sequence>
<protein>
    <submittedName>
        <fullName evidence="2">Uncharacterized protein</fullName>
    </submittedName>
</protein>
<feature type="region of interest" description="Disordered" evidence="1">
    <location>
        <begin position="61"/>
        <end position="84"/>
    </location>
</feature>
<evidence type="ECO:0000256" key="1">
    <source>
        <dbReference type="SAM" id="MobiDB-lite"/>
    </source>
</evidence>